<feature type="transmembrane region" description="Helical" evidence="1">
    <location>
        <begin position="245"/>
        <end position="266"/>
    </location>
</feature>
<feature type="transmembrane region" description="Helical" evidence="1">
    <location>
        <begin position="136"/>
        <end position="158"/>
    </location>
</feature>
<keyword evidence="1" id="KW-1133">Transmembrane helix</keyword>
<evidence type="ECO:0000313" key="3">
    <source>
        <dbReference type="Proteomes" id="UP001189757"/>
    </source>
</evidence>
<accession>A0ABM9JYS1</accession>
<feature type="transmembrane region" description="Helical" evidence="1">
    <location>
        <begin position="287"/>
        <end position="305"/>
    </location>
</feature>
<feature type="transmembrane region" description="Helical" evidence="1">
    <location>
        <begin position="396"/>
        <end position="414"/>
    </location>
</feature>
<gene>
    <name evidence="2" type="ORF">LMG18101_00434</name>
</gene>
<feature type="transmembrane region" description="Helical" evidence="1">
    <location>
        <begin position="170"/>
        <end position="187"/>
    </location>
</feature>
<comment type="caution">
    <text evidence="2">The sequence shown here is derived from an EMBL/GenBank/DDBJ whole genome shotgun (WGS) entry which is preliminary data.</text>
</comment>
<feature type="transmembrane region" description="Helical" evidence="1">
    <location>
        <begin position="49"/>
        <end position="74"/>
    </location>
</feature>
<evidence type="ECO:0000256" key="1">
    <source>
        <dbReference type="SAM" id="Phobius"/>
    </source>
</evidence>
<feature type="transmembrane region" description="Helical" evidence="1">
    <location>
        <begin position="193"/>
        <end position="209"/>
    </location>
</feature>
<keyword evidence="1" id="KW-0812">Transmembrane</keyword>
<dbReference type="Proteomes" id="UP001189757">
    <property type="component" value="Unassembled WGS sequence"/>
</dbReference>
<feature type="transmembrane region" description="Helical" evidence="1">
    <location>
        <begin position="12"/>
        <end position="29"/>
    </location>
</feature>
<protein>
    <recommendedName>
        <fullName evidence="4">Oligosaccharide repeat unit polymerase</fullName>
    </recommendedName>
</protein>
<evidence type="ECO:0008006" key="4">
    <source>
        <dbReference type="Google" id="ProtNLM"/>
    </source>
</evidence>
<name>A0ABM9JYS1_9RALS</name>
<proteinExistence type="predicted"/>
<keyword evidence="3" id="KW-1185">Reference proteome</keyword>
<dbReference type="EMBL" id="CATZLL010000001">
    <property type="protein sequence ID" value="CAJ0808769.1"/>
    <property type="molecule type" value="Genomic_DNA"/>
</dbReference>
<reference evidence="2 3" key="1">
    <citation type="submission" date="2023-07" db="EMBL/GenBank/DDBJ databases">
        <authorList>
            <person name="Peeters C."/>
        </authorList>
    </citation>
    <scope>NUCLEOTIDE SEQUENCE [LARGE SCALE GENOMIC DNA]</scope>
    <source>
        <strain evidence="2 3">LMG 18101</strain>
    </source>
</reference>
<feature type="transmembrane region" description="Helical" evidence="1">
    <location>
        <begin position="341"/>
        <end position="361"/>
    </location>
</feature>
<keyword evidence="1" id="KW-0472">Membrane</keyword>
<sequence length="428" mass="47856">MRRIDPFSPLSLMMAFFVGGVLLPLYPFLNQEDGFSQFWRFDFSDQLSAALQAVFGYGFAMLCFATAYLAVLGGRASLRAPTRIVSCLGFKSRRLPLSFYVIAGVATAGLLLTIHLQGGFEEVLVAASDRTRASAGMNFIILLQNSYLSVGLAWALMLTNRQKPASPKSILLFSIYFLASVAIIALQGAKATIFVYILALALVWHYRVRRFSTWKLLIFGVLLFVLLMIYHVIKQEYLVLGHFAFTAYGDTVVSAFLKFLFLQFTGNMMQLQTMAVLMDAMPKQMQFEYGQTLLMIFLIWIPSVWYPAKPLTAPGIFTMAFWPAAWLNEGTTLPPGFFGEMYMNFGWFGLLGGGLVAGFLYGCSYRAVRARADCDLTLGRHALFVSLLLHYFRGEVASVTVLFLTIYVPFWLTIKLSATRLRVTPAAS</sequence>
<feature type="transmembrane region" description="Helical" evidence="1">
    <location>
        <begin position="95"/>
        <end position="116"/>
    </location>
</feature>
<organism evidence="2 3">
    <name type="scientific">Ralstonia flaminis</name>
    <dbReference type="NCBI Taxonomy" id="3058597"/>
    <lineage>
        <taxon>Bacteria</taxon>
        <taxon>Pseudomonadati</taxon>
        <taxon>Pseudomonadota</taxon>
        <taxon>Betaproteobacteria</taxon>
        <taxon>Burkholderiales</taxon>
        <taxon>Burkholderiaceae</taxon>
        <taxon>Ralstonia</taxon>
    </lineage>
</organism>
<dbReference type="RefSeq" id="WP_316679953.1">
    <property type="nucleotide sequence ID" value="NZ_CATZLL010000001.1"/>
</dbReference>
<evidence type="ECO:0000313" key="2">
    <source>
        <dbReference type="EMBL" id="CAJ0808769.1"/>
    </source>
</evidence>
<feature type="transmembrane region" description="Helical" evidence="1">
    <location>
        <begin position="216"/>
        <end position="233"/>
    </location>
</feature>